<organism evidence="4 5">
    <name type="scientific">Aulographum hederae CBS 113979</name>
    <dbReference type="NCBI Taxonomy" id="1176131"/>
    <lineage>
        <taxon>Eukaryota</taxon>
        <taxon>Fungi</taxon>
        <taxon>Dikarya</taxon>
        <taxon>Ascomycota</taxon>
        <taxon>Pezizomycotina</taxon>
        <taxon>Dothideomycetes</taxon>
        <taxon>Pleosporomycetidae</taxon>
        <taxon>Aulographales</taxon>
        <taxon>Aulographaceae</taxon>
    </lineage>
</organism>
<reference evidence="4" key="1">
    <citation type="journal article" date="2020" name="Stud. Mycol.">
        <title>101 Dothideomycetes genomes: a test case for predicting lifestyles and emergence of pathogens.</title>
        <authorList>
            <person name="Haridas S."/>
            <person name="Albert R."/>
            <person name="Binder M."/>
            <person name="Bloem J."/>
            <person name="Labutti K."/>
            <person name="Salamov A."/>
            <person name="Andreopoulos B."/>
            <person name="Baker S."/>
            <person name="Barry K."/>
            <person name="Bills G."/>
            <person name="Bluhm B."/>
            <person name="Cannon C."/>
            <person name="Castanera R."/>
            <person name="Culley D."/>
            <person name="Daum C."/>
            <person name="Ezra D."/>
            <person name="Gonzalez J."/>
            <person name="Henrissat B."/>
            <person name="Kuo A."/>
            <person name="Liang C."/>
            <person name="Lipzen A."/>
            <person name="Lutzoni F."/>
            <person name="Magnuson J."/>
            <person name="Mondo S."/>
            <person name="Nolan M."/>
            <person name="Ohm R."/>
            <person name="Pangilinan J."/>
            <person name="Park H.-J."/>
            <person name="Ramirez L."/>
            <person name="Alfaro M."/>
            <person name="Sun H."/>
            <person name="Tritt A."/>
            <person name="Yoshinaga Y."/>
            <person name="Zwiers L.-H."/>
            <person name="Turgeon B."/>
            <person name="Goodwin S."/>
            <person name="Spatafora J."/>
            <person name="Crous P."/>
            <person name="Grigoriev I."/>
        </authorList>
    </citation>
    <scope>NUCLEOTIDE SEQUENCE</scope>
    <source>
        <strain evidence="4">CBS 113979</strain>
    </source>
</reference>
<comment type="similarity">
    <text evidence="1">Belongs to the peptidase S12 family.</text>
</comment>
<evidence type="ECO:0000313" key="4">
    <source>
        <dbReference type="EMBL" id="KAF1991321.1"/>
    </source>
</evidence>
<dbReference type="PANTHER" id="PTHR46825:SF9">
    <property type="entry name" value="BETA-LACTAMASE-RELATED DOMAIN-CONTAINING PROTEIN"/>
    <property type="match status" value="1"/>
</dbReference>
<evidence type="ECO:0000256" key="1">
    <source>
        <dbReference type="ARBA" id="ARBA00038215"/>
    </source>
</evidence>
<evidence type="ECO:0000259" key="3">
    <source>
        <dbReference type="Pfam" id="PF11954"/>
    </source>
</evidence>
<keyword evidence="5" id="KW-1185">Reference proteome</keyword>
<feature type="domain" description="Peptidase S12 Pab87-related C-terminal" evidence="3">
    <location>
        <begin position="358"/>
        <end position="455"/>
    </location>
</feature>
<name>A0A6G1HDM5_9PEZI</name>
<dbReference type="InterPro" id="IPR021860">
    <property type="entry name" value="Peptidase_S12_Pab87-rel_C"/>
</dbReference>
<dbReference type="EMBL" id="ML977139">
    <property type="protein sequence ID" value="KAF1991321.1"/>
    <property type="molecule type" value="Genomic_DNA"/>
</dbReference>
<dbReference type="Gene3D" id="3.40.710.10">
    <property type="entry name" value="DD-peptidase/beta-lactamase superfamily"/>
    <property type="match status" value="1"/>
</dbReference>
<dbReference type="SUPFAM" id="SSF56601">
    <property type="entry name" value="beta-lactamase/transpeptidase-like"/>
    <property type="match status" value="1"/>
</dbReference>
<dbReference type="Gene3D" id="2.40.128.600">
    <property type="match status" value="1"/>
</dbReference>
<dbReference type="OrthoDB" id="552049at2759"/>
<dbReference type="Proteomes" id="UP000800041">
    <property type="component" value="Unassembled WGS sequence"/>
</dbReference>
<feature type="domain" description="Beta-lactamase-related" evidence="2">
    <location>
        <begin position="5"/>
        <end position="299"/>
    </location>
</feature>
<accession>A0A6G1HDM5</accession>
<dbReference type="AlphaFoldDB" id="A0A6G1HDM5"/>
<dbReference type="InterPro" id="IPR050491">
    <property type="entry name" value="AmpC-like"/>
</dbReference>
<evidence type="ECO:0000259" key="2">
    <source>
        <dbReference type="Pfam" id="PF00144"/>
    </source>
</evidence>
<sequence>MPYTKATPNTVWQAGSTTKSFTALTLLKLMEESANTSTPLKLSTPISSIIRDDFVLPDEYSTFHVTFEDALSHRTGMPRHDLSYGGNGSSVREMVRNLRNLPITAPLRTKWQYCNMMYTAIAHAIESITGSWLGDVIKEKVLDPLQLRETFFDFDDAKKVEDAGRISIAHGYFWDNTSETYLPVRQFDTKMVTGAGGVISSVFDYSTYLRAMLEQPGGPKVASPETFKELRKPRIHAQTDTNKTKPYTGSRSYGLGWSVDIYRGWEVFHHNGGLPGFGAHMAYIPGLDWAIAIMGNAGISSNAVAEMIFYQLLDDILEVPAKDRYDVSARWDDIFSQISKNFENAREELFPDAPEPADKIEPALPLSEYTGTYSSKGYQSITLGLNNGTLYADVDRTLPHRLEFEHVSGEYFIAYMESPKGDPGILYKDAVRSEFVVGYTGKVQAIAVEYEPEMDNPIVFLRV</sequence>
<dbReference type="PANTHER" id="PTHR46825">
    <property type="entry name" value="D-ALANYL-D-ALANINE-CARBOXYPEPTIDASE/ENDOPEPTIDASE AMPH"/>
    <property type="match status" value="1"/>
</dbReference>
<dbReference type="InterPro" id="IPR001466">
    <property type="entry name" value="Beta-lactam-related"/>
</dbReference>
<proteinExistence type="inferred from homology"/>
<dbReference type="InterPro" id="IPR012338">
    <property type="entry name" value="Beta-lactam/transpept-like"/>
</dbReference>
<gene>
    <name evidence="4" type="ORF">K402DRAFT_388742</name>
</gene>
<dbReference type="Pfam" id="PF00144">
    <property type="entry name" value="Beta-lactamase"/>
    <property type="match status" value="1"/>
</dbReference>
<protein>
    <submittedName>
        <fullName evidence="4">Beta-lactamase/transpeptidase-like protein</fullName>
    </submittedName>
</protein>
<evidence type="ECO:0000313" key="5">
    <source>
        <dbReference type="Proteomes" id="UP000800041"/>
    </source>
</evidence>
<dbReference type="Pfam" id="PF11954">
    <property type="entry name" value="DUF3471"/>
    <property type="match status" value="1"/>
</dbReference>